<reference evidence="5" key="2">
    <citation type="submission" date="2021-04" db="EMBL/GenBank/DDBJ databases">
        <authorList>
            <person name="Gilroy R."/>
        </authorList>
    </citation>
    <scope>NUCLEOTIDE SEQUENCE</scope>
    <source>
        <strain evidence="5">ChiSxjej3B15-24422</strain>
    </source>
</reference>
<feature type="repeat" description="TPR" evidence="3">
    <location>
        <begin position="61"/>
        <end position="94"/>
    </location>
</feature>
<dbReference type="PROSITE" id="PS50005">
    <property type="entry name" value="TPR"/>
    <property type="match status" value="3"/>
</dbReference>
<name>A0A9D1YP64_9FIRM</name>
<feature type="chain" id="PRO_5038890679" evidence="4">
    <location>
        <begin position="27"/>
        <end position="349"/>
    </location>
</feature>
<proteinExistence type="predicted"/>
<dbReference type="AlphaFoldDB" id="A0A9D1YP64"/>
<organism evidence="5 6">
    <name type="scientific">Candidatus Eisenbergiella pullistercoris</name>
    <dbReference type="NCBI Taxonomy" id="2838555"/>
    <lineage>
        <taxon>Bacteria</taxon>
        <taxon>Bacillati</taxon>
        <taxon>Bacillota</taxon>
        <taxon>Clostridia</taxon>
        <taxon>Lachnospirales</taxon>
        <taxon>Lachnospiraceae</taxon>
        <taxon>Eisenbergiella</taxon>
    </lineage>
</organism>
<reference evidence="5" key="1">
    <citation type="journal article" date="2021" name="PeerJ">
        <title>Extensive microbial diversity within the chicken gut microbiome revealed by metagenomics and culture.</title>
        <authorList>
            <person name="Gilroy R."/>
            <person name="Ravi A."/>
            <person name="Getino M."/>
            <person name="Pursley I."/>
            <person name="Horton D.L."/>
            <person name="Alikhan N.F."/>
            <person name="Baker D."/>
            <person name="Gharbi K."/>
            <person name="Hall N."/>
            <person name="Watson M."/>
            <person name="Adriaenssens E.M."/>
            <person name="Foster-Nyarko E."/>
            <person name="Jarju S."/>
            <person name="Secka A."/>
            <person name="Antonio M."/>
            <person name="Oren A."/>
            <person name="Chaudhuri R.R."/>
            <person name="La Ragione R."/>
            <person name="Hildebrand F."/>
            <person name="Pallen M.J."/>
        </authorList>
    </citation>
    <scope>NUCLEOTIDE SEQUENCE</scope>
    <source>
        <strain evidence="5">ChiSxjej3B15-24422</strain>
    </source>
</reference>
<dbReference type="InterPro" id="IPR019734">
    <property type="entry name" value="TPR_rpt"/>
</dbReference>
<feature type="repeat" description="TPR" evidence="3">
    <location>
        <begin position="234"/>
        <end position="267"/>
    </location>
</feature>
<dbReference type="EMBL" id="DXDD01000092">
    <property type="protein sequence ID" value="HIY60450.1"/>
    <property type="molecule type" value="Genomic_DNA"/>
</dbReference>
<evidence type="ECO:0000256" key="4">
    <source>
        <dbReference type="SAM" id="SignalP"/>
    </source>
</evidence>
<evidence type="ECO:0000256" key="1">
    <source>
        <dbReference type="ARBA" id="ARBA00022737"/>
    </source>
</evidence>
<dbReference type="SUPFAM" id="SSF48452">
    <property type="entry name" value="TPR-like"/>
    <property type="match status" value="2"/>
</dbReference>
<evidence type="ECO:0000313" key="5">
    <source>
        <dbReference type="EMBL" id="HIY60450.1"/>
    </source>
</evidence>
<dbReference type="Pfam" id="PF13432">
    <property type="entry name" value="TPR_16"/>
    <property type="match status" value="3"/>
</dbReference>
<feature type="repeat" description="TPR" evidence="3">
    <location>
        <begin position="100"/>
        <end position="133"/>
    </location>
</feature>
<dbReference type="PROSITE" id="PS51257">
    <property type="entry name" value="PROKAR_LIPOPROTEIN"/>
    <property type="match status" value="1"/>
</dbReference>
<gene>
    <name evidence="5" type="ORF">H9831_07210</name>
</gene>
<keyword evidence="4" id="KW-0732">Signal</keyword>
<dbReference type="Gene3D" id="1.25.40.10">
    <property type="entry name" value="Tetratricopeptide repeat domain"/>
    <property type="match status" value="4"/>
</dbReference>
<keyword evidence="1" id="KW-0677">Repeat</keyword>
<keyword evidence="2 3" id="KW-0802">TPR repeat</keyword>
<sequence>MKYNRKKTAAILSALALSVLSGCSSGKTENLDQGMALVEQLEYEDAMASFDAAILNGEDLQLAYRGMGLAYMGLSRYEEAAGSLQRALSYSDERPDQMDYDINYYLATAYYKQGNLDGAKGVYEAILALRPKEKTAWYLKGVIELAQGDTEGASADFDRAVSLDLQDYDLRIDIFCSCAENGQQELGQGYLQTVLDDGDSKLSDYNTGRMNYYLGNYDAARNALESAMDTDGSSEVVSLLGQTYEQLGDYNYAASVYSNYLNQTPDAQIYNQLGLCDLHIGDYEAALAAFQAGIAMEGSQIMQTLRFNEIVAYEYLGQFDQARLKMEEYLTAYPDDAKAQREYEFLQTR</sequence>
<dbReference type="InterPro" id="IPR011990">
    <property type="entry name" value="TPR-like_helical_dom_sf"/>
</dbReference>
<dbReference type="SMART" id="SM00028">
    <property type="entry name" value="TPR"/>
    <property type="match status" value="5"/>
</dbReference>
<dbReference type="Pfam" id="PF13174">
    <property type="entry name" value="TPR_6"/>
    <property type="match status" value="1"/>
</dbReference>
<dbReference type="PANTHER" id="PTHR44858:SF1">
    <property type="entry name" value="UDP-N-ACETYLGLUCOSAMINE--PEPTIDE N-ACETYLGLUCOSAMINYLTRANSFERASE SPINDLY-RELATED"/>
    <property type="match status" value="1"/>
</dbReference>
<comment type="caution">
    <text evidence="5">The sequence shown here is derived from an EMBL/GenBank/DDBJ whole genome shotgun (WGS) entry which is preliminary data.</text>
</comment>
<feature type="signal peptide" evidence="4">
    <location>
        <begin position="1"/>
        <end position="26"/>
    </location>
</feature>
<dbReference type="InterPro" id="IPR050498">
    <property type="entry name" value="Ycf3"/>
</dbReference>
<evidence type="ECO:0000256" key="3">
    <source>
        <dbReference type="PROSITE-ProRule" id="PRU00339"/>
    </source>
</evidence>
<accession>A0A9D1YP64</accession>
<evidence type="ECO:0000256" key="2">
    <source>
        <dbReference type="ARBA" id="ARBA00022803"/>
    </source>
</evidence>
<evidence type="ECO:0000313" key="6">
    <source>
        <dbReference type="Proteomes" id="UP000824007"/>
    </source>
</evidence>
<dbReference type="Proteomes" id="UP000824007">
    <property type="component" value="Unassembled WGS sequence"/>
</dbReference>
<dbReference type="PANTHER" id="PTHR44858">
    <property type="entry name" value="TETRATRICOPEPTIDE REPEAT PROTEIN 6"/>
    <property type="match status" value="1"/>
</dbReference>
<protein>
    <submittedName>
        <fullName evidence="5">Tetratricopeptide repeat protein</fullName>
    </submittedName>
</protein>